<dbReference type="GO" id="GO:0004984">
    <property type="term" value="F:olfactory receptor activity"/>
    <property type="evidence" value="ECO:0007669"/>
    <property type="project" value="InterPro"/>
</dbReference>
<dbReference type="GO" id="GO:0005549">
    <property type="term" value="F:odorant binding"/>
    <property type="evidence" value="ECO:0007669"/>
    <property type="project" value="InterPro"/>
</dbReference>
<feature type="transmembrane region" description="Helical" evidence="10">
    <location>
        <begin position="28"/>
        <end position="50"/>
    </location>
</feature>
<dbReference type="Proteomes" id="UP000494165">
    <property type="component" value="Unassembled WGS sequence"/>
</dbReference>
<evidence type="ECO:0000256" key="2">
    <source>
        <dbReference type="ARBA" id="ARBA00022475"/>
    </source>
</evidence>
<keyword evidence="5 10" id="KW-0552">Olfaction</keyword>
<keyword evidence="6 10" id="KW-1133">Transmembrane helix</keyword>
<dbReference type="Pfam" id="PF02949">
    <property type="entry name" value="7tm_6"/>
    <property type="match status" value="1"/>
</dbReference>
<feature type="transmembrane region" description="Helical" evidence="10">
    <location>
        <begin position="190"/>
        <end position="215"/>
    </location>
</feature>
<keyword evidence="12" id="KW-1185">Reference proteome</keyword>
<dbReference type="AlphaFoldDB" id="A0A8S1C687"/>
<feature type="transmembrane region" description="Helical" evidence="10">
    <location>
        <begin position="305"/>
        <end position="322"/>
    </location>
</feature>
<accession>A0A8S1C687</accession>
<dbReference type="EMBL" id="CADEPI010000015">
    <property type="protein sequence ID" value="CAB3364260.1"/>
    <property type="molecule type" value="Genomic_DNA"/>
</dbReference>
<keyword evidence="9 10" id="KW-0807">Transducer</keyword>
<reference evidence="11 12" key="1">
    <citation type="submission" date="2020-04" db="EMBL/GenBank/DDBJ databases">
        <authorList>
            <person name="Alioto T."/>
            <person name="Alioto T."/>
            <person name="Gomez Garrido J."/>
        </authorList>
    </citation>
    <scope>NUCLEOTIDE SEQUENCE [LARGE SCALE GENOMIC DNA]</scope>
</reference>
<dbReference type="PANTHER" id="PTHR21137">
    <property type="entry name" value="ODORANT RECEPTOR"/>
    <property type="match status" value="1"/>
</dbReference>
<keyword evidence="4 10" id="KW-0812">Transmembrane</keyword>
<keyword evidence="2" id="KW-1003">Cell membrane</keyword>
<dbReference type="GO" id="GO:0007165">
    <property type="term" value="P:signal transduction"/>
    <property type="evidence" value="ECO:0007669"/>
    <property type="project" value="UniProtKB-KW"/>
</dbReference>
<keyword evidence="7 10" id="KW-0472">Membrane</keyword>
<comment type="caution">
    <text evidence="10">Lacks conserved residue(s) required for the propagation of feature annotation.</text>
</comment>
<evidence type="ECO:0000256" key="8">
    <source>
        <dbReference type="ARBA" id="ARBA00023170"/>
    </source>
</evidence>
<sequence length="407" mass="47113">MEFERAISVLRFCGIEAPSAKNPNFLRFLGDTLITQQAVMLTILLVIAGFSVQKLTLFSILHILRFISFGIQLFNVRTFFSSNRTKLFKFIEKFDLHSGFSLPSILREEQKMRQNSMKFSSAFRKFIIISNMIVIFISLSMPLAQIFLDHYPNFDYESTEHDPIIINKHRRMHLWYEIWWPTDPREMPTYIFIMLWNVLCLLLNIGTFAASNVFIATMMVGISKRAQFLTDIAHVALSNGRSFKRVPQLMKRWIKYHQFYVSLVNEVNSLYGYTLMLDHLCYTYRITYYCYLLVKYSGTGKQCDMCYYFFMPVFYAVVQLLTQTSAGQLIITKSKELNERVVKVANHGLITAEGPLRSTLQTLKARCSCGVEEQITGSNLFIVSLWSLLKEFSLVASVLLVLSQIGV</sequence>
<evidence type="ECO:0000256" key="9">
    <source>
        <dbReference type="ARBA" id="ARBA00023224"/>
    </source>
</evidence>
<proteinExistence type="inferred from homology"/>
<keyword evidence="3 10" id="KW-0716">Sensory transduction</keyword>
<organism evidence="11 12">
    <name type="scientific">Cloeon dipterum</name>
    <dbReference type="NCBI Taxonomy" id="197152"/>
    <lineage>
        <taxon>Eukaryota</taxon>
        <taxon>Metazoa</taxon>
        <taxon>Ecdysozoa</taxon>
        <taxon>Arthropoda</taxon>
        <taxon>Hexapoda</taxon>
        <taxon>Insecta</taxon>
        <taxon>Pterygota</taxon>
        <taxon>Palaeoptera</taxon>
        <taxon>Ephemeroptera</taxon>
        <taxon>Pisciforma</taxon>
        <taxon>Baetidae</taxon>
        <taxon>Cloeon</taxon>
    </lineage>
</organism>
<gene>
    <name evidence="11" type="ORF">CLODIP_2_CD14442</name>
</gene>
<dbReference type="PANTHER" id="PTHR21137:SF35">
    <property type="entry name" value="ODORANT RECEPTOR 19A-RELATED"/>
    <property type="match status" value="1"/>
</dbReference>
<evidence type="ECO:0000256" key="4">
    <source>
        <dbReference type="ARBA" id="ARBA00022692"/>
    </source>
</evidence>
<dbReference type="OrthoDB" id="6614360at2759"/>
<comment type="similarity">
    <text evidence="10">Belongs to the insect chemoreceptor superfamily. Heteromeric odorant receptor channel (TC 1.A.69) family.</text>
</comment>
<name>A0A8S1C687_9INSE</name>
<protein>
    <recommendedName>
        <fullName evidence="10">Odorant receptor</fullName>
    </recommendedName>
</protein>
<evidence type="ECO:0000256" key="7">
    <source>
        <dbReference type="ARBA" id="ARBA00023136"/>
    </source>
</evidence>
<dbReference type="InterPro" id="IPR004117">
    <property type="entry name" value="7tm6_olfct_rcpt"/>
</dbReference>
<evidence type="ECO:0000256" key="3">
    <source>
        <dbReference type="ARBA" id="ARBA00022606"/>
    </source>
</evidence>
<evidence type="ECO:0000256" key="5">
    <source>
        <dbReference type="ARBA" id="ARBA00022725"/>
    </source>
</evidence>
<evidence type="ECO:0000256" key="10">
    <source>
        <dbReference type="RuleBase" id="RU351113"/>
    </source>
</evidence>
<dbReference type="GO" id="GO:0005886">
    <property type="term" value="C:plasma membrane"/>
    <property type="evidence" value="ECO:0007669"/>
    <property type="project" value="UniProtKB-SubCell"/>
</dbReference>
<evidence type="ECO:0000256" key="6">
    <source>
        <dbReference type="ARBA" id="ARBA00022989"/>
    </source>
</evidence>
<keyword evidence="8 10" id="KW-0675">Receptor</keyword>
<evidence type="ECO:0000256" key="1">
    <source>
        <dbReference type="ARBA" id="ARBA00004651"/>
    </source>
</evidence>
<evidence type="ECO:0000313" key="11">
    <source>
        <dbReference type="EMBL" id="CAB3364260.1"/>
    </source>
</evidence>
<comment type="caution">
    <text evidence="11">The sequence shown here is derived from an EMBL/GenBank/DDBJ whole genome shotgun (WGS) entry which is preliminary data.</text>
</comment>
<evidence type="ECO:0000313" key="12">
    <source>
        <dbReference type="Proteomes" id="UP000494165"/>
    </source>
</evidence>
<comment type="subcellular location">
    <subcellularLocation>
        <location evidence="1 10">Cell membrane</location>
        <topology evidence="1 10">Multi-pass membrane protein</topology>
    </subcellularLocation>
</comment>
<feature type="transmembrane region" description="Helical" evidence="10">
    <location>
        <begin position="126"/>
        <end position="148"/>
    </location>
</feature>